<dbReference type="EC" id="1.4.99.6" evidence="3"/>
<dbReference type="PRINTS" id="PR00420">
    <property type="entry name" value="RNGMNOXGNASE"/>
</dbReference>
<accession>A0A1X7BNW5</accession>
<protein>
    <submittedName>
        <fullName evidence="3">D-amino acid dehydrogenase small subunit</fullName>
        <ecNumber evidence="3">1.4.99.6</ecNumber>
    </submittedName>
</protein>
<dbReference type="SUPFAM" id="SSF54373">
    <property type="entry name" value="FAD-linked reductases, C-terminal domain"/>
    <property type="match status" value="1"/>
</dbReference>
<evidence type="ECO:0000313" key="4">
    <source>
        <dbReference type="Proteomes" id="UP000193224"/>
    </source>
</evidence>
<organism evidence="3 4">
    <name type="scientific">Roseovarius aestuarii</name>
    <dbReference type="NCBI Taxonomy" id="475083"/>
    <lineage>
        <taxon>Bacteria</taxon>
        <taxon>Pseudomonadati</taxon>
        <taxon>Pseudomonadota</taxon>
        <taxon>Alphaproteobacteria</taxon>
        <taxon>Rhodobacterales</taxon>
        <taxon>Roseobacteraceae</taxon>
        <taxon>Roseovarius</taxon>
    </lineage>
</organism>
<dbReference type="Gene3D" id="3.30.9.10">
    <property type="entry name" value="D-Amino Acid Oxidase, subunit A, domain 2"/>
    <property type="match status" value="1"/>
</dbReference>
<dbReference type="OrthoDB" id="9805337at2"/>
<evidence type="ECO:0000313" key="3">
    <source>
        <dbReference type="EMBL" id="SMC11210.1"/>
    </source>
</evidence>
<dbReference type="RefSeq" id="WP_085799189.1">
    <property type="nucleotide sequence ID" value="NZ_FWXB01000003.1"/>
</dbReference>
<dbReference type="EMBL" id="FWXB01000003">
    <property type="protein sequence ID" value="SMC11210.1"/>
    <property type="molecule type" value="Genomic_DNA"/>
</dbReference>
<dbReference type="PANTHER" id="PTHR13847">
    <property type="entry name" value="SARCOSINE DEHYDROGENASE-RELATED"/>
    <property type="match status" value="1"/>
</dbReference>
<dbReference type="InterPro" id="IPR006076">
    <property type="entry name" value="FAD-dep_OxRdtase"/>
</dbReference>
<reference evidence="3 4" key="1">
    <citation type="submission" date="2017-03" db="EMBL/GenBank/DDBJ databases">
        <authorList>
            <person name="Afonso C.L."/>
            <person name="Miller P.J."/>
            <person name="Scott M.A."/>
            <person name="Spackman E."/>
            <person name="Goraichik I."/>
            <person name="Dimitrov K.M."/>
            <person name="Suarez D.L."/>
            <person name="Swayne D.E."/>
        </authorList>
    </citation>
    <scope>NUCLEOTIDE SEQUENCE [LARGE SCALE GENOMIC DNA]</scope>
    <source>
        <strain evidence="3 4">CECT 7745</strain>
    </source>
</reference>
<dbReference type="Proteomes" id="UP000193224">
    <property type="component" value="Unassembled WGS sequence"/>
</dbReference>
<dbReference type="GO" id="GO:0016491">
    <property type="term" value="F:oxidoreductase activity"/>
    <property type="evidence" value="ECO:0007669"/>
    <property type="project" value="UniProtKB-KW"/>
</dbReference>
<gene>
    <name evidence="3" type="primary">dadA_1</name>
    <name evidence="3" type="ORF">ROA7745_01021</name>
</gene>
<name>A0A1X7BNW5_9RHOB</name>
<dbReference type="AlphaFoldDB" id="A0A1X7BNW5"/>
<dbReference type="PANTHER" id="PTHR13847:SF289">
    <property type="entry name" value="GLYCINE OXIDASE"/>
    <property type="match status" value="1"/>
</dbReference>
<sequence length="416" mass="44842">MPGTTVSEVVIVGGGIIGICSALSLLDNGVSVTLIERDDPGQGASFGNAGTISPWSIVPQAVPGLWKKLPRMVFGKYGAAGISIRHAPGYLPWFFRFLRLCNAKSAAHVSDAMYILCNESIELYQQHLSGTGHEDLIQDSMYVHAFRRLDEASINSFGNQLRLAKGAQVERIDGAELRRLEPALSPEFKAAILIHGQARALDPGRIGTVLSEKFQKAGGRIVRASARKLERQADGAWTIRTDQDTYSAPKVVISAGAWSAELLRPLGFRVPLAAERGYHLSYASTGVHLNNSIMDAENHVVANGMTPGLRIAGIADFAKPDSPPNPRHFSTLRHCARSMIPDLGSSDASEWMGVRPSFPDSLPVIEEVPGQRGLFAAFGHSHYGLMMAPKTGQIVASLVTGPPLNQDISVFGSQRF</sequence>
<keyword evidence="4" id="KW-1185">Reference proteome</keyword>
<dbReference type="Gene3D" id="3.50.50.60">
    <property type="entry name" value="FAD/NAD(P)-binding domain"/>
    <property type="match status" value="2"/>
</dbReference>
<keyword evidence="1 3" id="KW-0560">Oxidoreductase</keyword>
<dbReference type="InterPro" id="IPR036188">
    <property type="entry name" value="FAD/NAD-bd_sf"/>
</dbReference>
<evidence type="ECO:0000256" key="1">
    <source>
        <dbReference type="ARBA" id="ARBA00023002"/>
    </source>
</evidence>
<dbReference type="GO" id="GO:0005737">
    <property type="term" value="C:cytoplasm"/>
    <property type="evidence" value="ECO:0007669"/>
    <property type="project" value="TreeGrafter"/>
</dbReference>
<proteinExistence type="predicted"/>
<dbReference type="Pfam" id="PF01266">
    <property type="entry name" value="DAO"/>
    <property type="match status" value="1"/>
</dbReference>
<evidence type="ECO:0000259" key="2">
    <source>
        <dbReference type="Pfam" id="PF01266"/>
    </source>
</evidence>
<dbReference type="SUPFAM" id="SSF51905">
    <property type="entry name" value="FAD/NAD(P)-binding domain"/>
    <property type="match status" value="1"/>
</dbReference>
<feature type="domain" description="FAD dependent oxidoreductase" evidence="2">
    <location>
        <begin position="9"/>
        <end position="398"/>
    </location>
</feature>